<sequence length="197" mass="22692">MAPIKRIQRTFLRDIPPGESAYRYPHKIEEFEPGITLRYRRTQKRVIDDGHGLVRTRELFCWICQGRNRIGYVHFTECYIAPETLNDEFLEDMDIPSAASFAVAETICSCWFVDEIADVGSVIELRRVWMEPSQARDGLWARVANHFINTLFSADAALLVLKAFPLEYEGEVTPAVARAFELRRKAMRRQLSPPPSS</sequence>
<dbReference type="Proteomes" id="UP000018922">
    <property type="component" value="Chromosome I"/>
</dbReference>
<dbReference type="KEGG" id="mgy:MGMSRv2__4128"/>
<proteinExistence type="predicted"/>
<organism evidence="1 2">
    <name type="scientific">Magnetospirillum gryphiswaldense (strain DSM 6361 / JCM 21280 / NBRC 15271 / MSR-1)</name>
    <dbReference type="NCBI Taxonomy" id="431944"/>
    <lineage>
        <taxon>Bacteria</taxon>
        <taxon>Pseudomonadati</taxon>
        <taxon>Pseudomonadota</taxon>
        <taxon>Alphaproteobacteria</taxon>
        <taxon>Rhodospirillales</taxon>
        <taxon>Rhodospirillaceae</taxon>
        <taxon>Magnetospirillum</taxon>
    </lineage>
</organism>
<evidence type="ECO:0000313" key="1">
    <source>
        <dbReference type="EMBL" id="CDL01343.1"/>
    </source>
</evidence>
<gene>
    <name evidence="1" type="ordered locus">MGMSRv2__4128</name>
</gene>
<reference evidence="1 2" key="1">
    <citation type="journal article" date="2014" name="Genome Announc.">
        <title>Complete genome sequence of Magnetospirillum gryphiswaldense MSR-1.</title>
        <authorList>
            <person name="Wang X."/>
            <person name="Wang Q."/>
            <person name="Zhang W."/>
            <person name="Wang Y."/>
            <person name="Li L."/>
            <person name="Wen T."/>
            <person name="Zhang T."/>
            <person name="Zhang Y."/>
            <person name="Xu J."/>
            <person name="Hu J."/>
            <person name="Li S."/>
            <person name="Liu L."/>
            <person name="Liu J."/>
            <person name="Jiang W."/>
            <person name="Tian J."/>
            <person name="Li Y."/>
            <person name="Schuler D."/>
            <person name="Wang L."/>
            <person name="Li J."/>
        </authorList>
    </citation>
    <scope>NUCLEOTIDE SEQUENCE [LARGE SCALE GENOMIC DNA]</scope>
    <source>
        <strain evidence="2">DSM 6361 / JCM 21280 / NBRC 15271 / MSR-1</strain>
    </source>
</reference>
<dbReference type="HOGENOM" id="CLU_1382657_0_0_5"/>
<protein>
    <submittedName>
        <fullName evidence="1">Uncharacterized protein</fullName>
    </submittedName>
</protein>
<dbReference type="AlphaFoldDB" id="V6F8Y1"/>
<accession>V6F8Y1</accession>
<dbReference type="EMBL" id="HG794546">
    <property type="protein sequence ID" value="CDL01343.1"/>
    <property type="molecule type" value="Genomic_DNA"/>
</dbReference>
<keyword evidence="2" id="KW-1185">Reference proteome</keyword>
<name>V6F8Y1_MAGGM</name>
<evidence type="ECO:0000313" key="2">
    <source>
        <dbReference type="Proteomes" id="UP000018922"/>
    </source>
</evidence>